<accession>A0ABW3DBV5</accession>
<evidence type="ECO:0000313" key="3">
    <source>
        <dbReference type="Proteomes" id="UP001597120"/>
    </source>
</evidence>
<dbReference type="InterPro" id="IPR051465">
    <property type="entry name" value="Cell_Envelope_Struct_Comp"/>
</dbReference>
<dbReference type="InterPro" id="IPR013783">
    <property type="entry name" value="Ig-like_fold"/>
</dbReference>
<dbReference type="EMBL" id="JBHTIU010000048">
    <property type="protein sequence ID" value="MFD0870461.1"/>
    <property type="molecule type" value="Genomic_DNA"/>
</dbReference>
<dbReference type="Gene3D" id="2.60.40.10">
    <property type="entry name" value="Immunoglobulins"/>
    <property type="match status" value="1"/>
</dbReference>
<protein>
    <submittedName>
        <fullName evidence="2">S-layer homology domain-containing protein</fullName>
    </submittedName>
</protein>
<gene>
    <name evidence="2" type="ORF">ACFQ03_15000</name>
</gene>
<reference evidence="3" key="1">
    <citation type="journal article" date="2019" name="Int. J. Syst. Evol. Microbiol.">
        <title>The Global Catalogue of Microorganisms (GCM) 10K type strain sequencing project: providing services to taxonomists for standard genome sequencing and annotation.</title>
        <authorList>
            <consortium name="The Broad Institute Genomics Platform"/>
            <consortium name="The Broad Institute Genome Sequencing Center for Infectious Disease"/>
            <person name="Wu L."/>
            <person name="Ma J."/>
        </authorList>
    </citation>
    <scope>NUCLEOTIDE SEQUENCE [LARGE SCALE GENOMIC DNA]</scope>
    <source>
        <strain evidence="3">CCUG 57263</strain>
    </source>
</reference>
<evidence type="ECO:0000259" key="1">
    <source>
        <dbReference type="PROSITE" id="PS51272"/>
    </source>
</evidence>
<evidence type="ECO:0000313" key="2">
    <source>
        <dbReference type="EMBL" id="MFD0870461.1"/>
    </source>
</evidence>
<dbReference type="Pfam" id="PF00395">
    <property type="entry name" value="SLH"/>
    <property type="match status" value="3"/>
</dbReference>
<dbReference type="InterPro" id="IPR001119">
    <property type="entry name" value="SLH_dom"/>
</dbReference>
<name>A0ABW3DBV5_9BACL</name>
<feature type="domain" description="SLH" evidence="1">
    <location>
        <begin position="1213"/>
        <end position="1286"/>
    </location>
</feature>
<keyword evidence="3" id="KW-1185">Reference proteome</keyword>
<dbReference type="PROSITE" id="PS51272">
    <property type="entry name" value="SLH"/>
    <property type="match status" value="3"/>
</dbReference>
<organism evidence="2 3">
    <name type="scientific">Paenibacillus residui</name>
    <dbReference type="NCBI Taxonomy" id="629724"/>
    <lineage>
        <taxon>Bacteria</taxon>
        <taxon>Bacillati</taxon>
        <taxon>Bacillota</taxon>
        <taxon>Bacilli</taxon>
        <taxon>Bacillales</taxon>
        <taxon>Paenibacillaceae</taxon>
        <taxon>Paenibacillus</taxon>
    </lineage>
</organism>
<proteinExistence type="predicted"/>
<feature type="domain" description="SLH" evidence="1">
    <location>
        <begin position="1079"/>
        <end position="1142"/>
    </location>
</feature>
<comment type="caution">
    <text evidence="2">The sequence shown here is derived from an EMBL/GenBank/DDBJ whole genome shotgun (WGS) entry which is preliminary data.</text>
</comment>
<feature type="domain" description="SLH" evidence="1">
    <location>
        <begin position="1144"/>
        <end position="1207"/>
    </location>
</feature>
<dbReference type="PANTHER" id="PTHR43308:SF5">
    <property type="entry name" value="S-LAYER PROTEIN _ PEPTIDOGLYCAN ENDO-BETA-N-ACETYLGLUCOSAMINIDASE"/>
    <property type="match status" value="1"/>
</dbReference>
<dbReference type="RefSeq" id="WP_379289136.1">
    <property type="nucleotide sequence ID" value="NZ_JBHTIU010000048.1"/>
</dbReference>
<dbReference type="PANTHER" id="PTHR43308">
    <property type="entry name" value="OUTER MEMBRANE PROTEIN ALPHA-RELATED"/>
    <property type="match status" value="1"/>
</dbReference>
<sequence>MNVLLRKWTSMLMVAALLVTLIPALAPKVYAAAPNYFIPDNQQLANKANPGEISRDNSYVADSNRLNITGTYQYVSAESITVRVEQLINQSGKWVPDPQRYFTAAGNPLSNNRFEIRSLELFSGFNKVTITGKQGNIERSDTFYIVYDDAPYLQSLKVRSDNSTAVDLNEGAPIVIEKPSGVDEAFEMQVYIDGKANNVKTILVNGQKANVLEDGMFFVPPLTLKPGKNELDFQLENQANKVNVKRTIYYYDPDQPYYKLDIVHAGDGTQSLLAGKPALTDPSQQAVIEAGMIIPYSAVPFDLNNVTVTVQDPNNAANNPNPVNLANVTSITDVPANDGSIKYRLVEFKTNPYTITTTGLPASGEQAVAIRVEYDSLDTTVTRYFSYLPNQRLIKNMYLVEKDGSQYINKGKLDNSEVQSSTFYVQVEFDKDIAAGAEDKLKAALMPLGSLTVKHISRIDSKNHIYEISNFPSGEQKIRFSYDGTTAVYTVTVNYVSKNFIYVENYYDGQTITLDSRQGNKTLDAPKVKLVGFDSVKEFDYSVNGITPSSFRYDGTSLEFTLEPLVVGNALGQLNYGENRLVLRALYTDDNSIIREVIKEIRLYIVDTNVSTIERFEPVIIPSDGRAPLSVNGTDNELNRIFVDSPDILFRNGQFSTSLKKVDIVFKAGGANYVKLSHGGETIVEFKTTNDGDPDPYNDRPKSSTPLDLSIKQGYDYDYYGSPKNFTFRLQNFDMSNTGSYPFVLELKNNVGATSVQRIEVVRELASFRILSPQPTVGDRIVVNKNFVHFDIEAEGATEVLINGQKAEKRSDYNDRFVLDYVGLKPQKDNALKIVIERPSGKINASVNVYYAYSNQTGAQYMEKISNKHSVFDKNLELTFPKGTILRKAYPGLNNNVEQFYEDTKLLFGIADPSDGVVERMNDYGNIINFDPDQGSDNKDGNGHKIVPIEPRLSRLFTSMMNRDHFTPVSDIYWISGGVGEYGRKGTTSYKPATNGLNPYSLEGTFTLFEPARKLVPTKRGELTIKFDDSVVNDAGTNVTVFFFNDKGQWVNIGGEVDTKKNTITVPFDDFGYYMVAKLRYGFNDVTNHPWARNVLQALFSKGVMTNLRTEDFGVDDYTTRGEFAALLVRALNIPLNYEGVPTFVDVNPGDQAITWNYEYLETAARAGLIDGVSNRYFAPTERLRREQAATMIARALELKLAINDEKLFAKLEKSFKDASEITYYARPSVEAINGAGIMVGQQNPLAEGEKKPTYSFHPQSYLTRAEAGQIAVRLLQKSTKMFPKNLN</sequence>
<dbReference type="Proteomes" id="UP001597120">
    <property type="component" value="Unassembled WGS sequence"/>
</dbReference>